<dbReference type="Proteomes" id="UP000077266">
    <property type="component" value="Unassembled WGS sequence"/>
</dbReference>
<organism evidence="2 3">
    <name type="scientific">Exidia glandulosa HHB12029</name>
    <dbReference type="NCBI Taxonomy" id="1314781"/>
    <lineage>
        <taxon>Eukaryota</taxon>
        <taxon>Fungi</taxon>
        <taxon>Dikarya</taxon>
        <taxon>Basidiomycota</taxon>
        <taxon>Agaricomycotina</taxon>
        <taxon>Agaricomycetes</taxon>
        <taxon>Auriculariales</taxon>
        <taxon>Exidiaceae</taxon>
        <taxon>Exidia</taxon>
    </lineage>
</organism>
<reference evidence="2 3" key="1">
    <citation type="journal article" date="2016" name="Mol. Biol. Evol.">
        <title>Comparative Genomics of Early-Diverging Mushroom-Forming Fungi Provides Insights into the Origins of Lignocellulose Decay Capabilities.</title>
        <authorList>
            <person name="Nagy L.G."/>
            <person name="Riley R."/>
            <person name="Tritt A."/>
            <person name="Adam C."/>
            <person name="Daum C."/>
            <person name="Floudas D."/>
            <person name="Sun H."/>
            <person name="Yadav J.S."/>
            <person name="Pangilinan J."/>
            <person name="Larsson K.H."/>
            <person name="Matsuura K."/>
            <person name="Barry K."/>
            <person name="Labutti K."/>
            <person name="Kuo R."/>
            <person name="Ohm R.A."/>
            <person name="Bhattacharya S.S."/>
            <person name="Shirouzu T."/>
            <person name="Yoshinaga Y."/>
            <person name="Martin F.M."/>
            <person name="Grigoriev I.V."/>
            <person name="Hibbett D.S."/>
        </authorList>
    </citation>
    <scope>NUCLEOTIDE SEQUENCE [LARGE SCALE GENOMIC DNA]</scope>
    <source>
        <strain evidence="2 3">HHB12029</strain>
    </source>
</reference>
<dbReference type="InParanoid" id="A0A165E148"/>
<accession>A0A165E148</accession>
<sequence length="133" mass="14133">MMPLPHGTSVDVLRIAYPFTSPTPCSTEGCSRYMSVDCGRSLCVSASSSSPTPTLWSSSTRKNTETDTHTSTSISSSTQPGYETIAWSEVQRSTFSAEQRVLPADELAFCGAKVEGPSAAARTIVSGDSIEQE</sequence>
<feature type="compositionally biased region" description="Low complexity" evidence="1">
    <location>
        <begin position="69"/>
        <end position="78"/>
    </location>
</feature>
<keyword evidence="3" id="KW-1185">Reference proteome</keyword>
<feature type="region of interest" description="Disordered" evidence="1">
    <location>
        <begin position="44"/>
        <end position="81"/>
    </location>
</feature>
<name>A0A165E148_EXIGL</name>
<dbReference type="AlphaFoldDB" id="A0A165E148"/>
<evidence type="ECO:0000313" key="2">
    <source>
        <dbReference type="EMBL" id="KZV85845.1"/>
    </source>
</evidence>
<dbReference type="EMBL" id="KV426174">
    <property type="protein sequence ID" value="KZV85845.1"/>
    <property type="molecule type" value="Genomic_DNA"/>
</dbReference>
<proteinExistence type="predicted"/>
<feature type="compositionally biased region" description="Low complexity" evidence="1">
    <location>
        <begin position="44"/>
        <end position="60"/>
    </location>
</feature>
<protein>
    <submittedName>
        <fullName evidence="2">Uncharacterized protein</fullName>
    </submittedName>
</protein>
<evidence type="ECO:0000256" key="1">
    <source>
        <dbReference type="SAM" id="MobiDB-lite"/>
    </source>
</evidence>
<gene>
    <name evidence="2" type="ORF">EXIGLDRAFT_236887</name>
</gene>
<evidence type="ECO:0000313" key="3">
    <source>
        <dbReference type="Proteomes" id="UP000077266"/>
    </source>
</evidence>